<sequence>MIVLPRVEPSRGSLAAGGQVWAITRAELAMQWRRWGLWVAFGVTTGLLLLLTVQVALYFHHLPPTSLYIQLHFTPEDFNNALIYGTTSYGVMFSGLVAALLVVDRLGRDQHLGMVELQRAAPQGCVGYVLGKFLGNYLAVFVPVLLGYLLCALMTLLLGWPLVLLQKFLLAFVLVYVPTSLAAIGLTFWLASCLPLRVVQVGFSLLWFLFNLAPGWNVLMWSIFNPNGIYVYPVFFPLVPALPTTNPHFTTSLPLALLNIMVLTLTGLVALCLTYGCLAFRRHREEGASYANA</sequence>
<feature type="transmembrane region" description="Helical" evidence="1">
    <location>
        <begin position="35"/>
        <end position="61"/>
    </location>
</feature>
<keyword evidence="1" id="KW-1133">Transmembrane helix</keyword>
<evidence type="ECO:0008006" key="4">
    <source>
        <dbReference type="Google" id="ProtNLM"/>
    </source>
</evidence>
<accession>A0A5A5TC13</accession>
<evidence type="ECO:0000313" key="2">
    <source>
        <dbReference type="EMBL" id="GCF09031.1"/>
    </source>
</evidence>
<dbReference type="RefSeq" id="WP_149401992.1">
    <property type="nucleotide sequence ID" value="NZ_BIXY01000035.1"/>
</dbReference>
<proteinExistence type="predicted"/>
<keyword evidence="1" id="KW-0472">Membrane</keyword>
<dbReference type="OrthoDB" id="162083at2"/>
<name>A0A5A5TC13_9CHLR</name>
<evidence type="ECO:0000256" key="1">
    <source>
        <dbReference type="SAM" id="Phobius"/>
    </source>
</evidence>
<organism evidence="2 3">
    <name type="scientific">Dictyobacter arantiisoli</name>
    <dbReference type="NCBI Taxonomy" id="2014874"/>
    <lineage>
        <taxon>Bacteria</taxon>
        <taxon>Bacillati</taxon>
        <taxon>Chloroflexota</taxon>
        <taxon>Ktedonobacteria</taxon>
        <taxon>Ktedonobacterales</taxon>
        <taxon>Dictyobacteraceae</taxon>
        <taxon>Dictyobacter</taxon>
    </lineage>
</organism>
<feature type="transmembrane region" description="Helical" evidence="1">
    <location>
        <begin position="203"/>
        <end position="224"/>
    </location>
</feature>
<feature type="transmembrane region" description="Helical" evidence="1">
    <location>
        <begin position="168"/>
        <end position="191"/>
    </location>
</feature>
<feature type="transmembrane region" description="Helical" evidence="1">
    <location>
        <begin position="137"/>
        <end position="162"/>
    </location>
</feature>
<feature type="transmembrane region" description="Helical" evidence="1">
    <location>
        <begin position="256"/>
        <end position="280"/>
    </location>
</feature>
<evidence type="ECO:0000313" key="3">
    <source>
        <dbReference type="Proteomes" id="UP000322530"/>
    </source>
</evidence>
<gene>
    <name evidence="2" type="ORF">KDI_25950</name>
</gene>
<feature type="transmembrane region" description="Helical" evidence="1">
    <location>
        <begin position="81"/>
        <end position="103"/>
    </location>
</feature>
<comment type="caution">
    <text evidence="2">The sequence shown here is derived from an EMBL/GenBank/DDBJ whole genome shotgun (WGS) entry which is preliminary data.</text>
</comment>
<dbReference type="EMBL" id="BIXY01000035">
    <property type="protein sequence ID" value="GCF09031.1"/>
    <property type="molecule type" value="Genomic_DNA"/>
</dbReference>
<dbReference type="AlphaFoldDB" id="A0A5A5TC13"/>
<keyword evidence="3" id="KW-1185">Reference proteome</keyword>
<dbReference type="Proteomes" id="UP000322530">
    <property type="component" value="Unassembled WGS sequence"/>
</dbReference>
<keyword evidence="1" id="KW-0812">Transmembrane</keyword>
<protein>
    <recommendedName>
        <fullName evidence="4">ABC transporter permease</fullName>
    </recommendedName>
</protein>
<reference evidence="2 3" key="1">
    <citation type="submission" date="2019-01" db="EMBL/GenBank/DDBJ databases">
        <title>Draft genome sequence of Dictyobacter sp. Uno17.</title>
        <authorList>
            <person name="Wang C.M."/>
            <person name="Zheng Y."/>
            <person name="Sakai Y."/>
            <person name="Abe K."/>
            <person name="Yokota A."/>
            <person name="Yabe S."/>
        </authorList>
    </citation>
    <scope>NUCLEOTIDE SEQUENCE [LARGE SCALE GENOMIC DNA]</scope>
    <source>
        <strain evidence="2 3">Uno17</strain>
    </source>
</reference>